<evidence type="ECO:0000256" key="5">
    <source>
        <dbReference type="ARBA" id="ARBA00022692"/>
    </source>
</evidence>
<name>A0AAD6XHA3_9AGAR</name>
<keyword evidence="8 13" id="KW-1133">Transmembrane helix</keyword>
<dbReference type="GO" id="GO:0005816">
    <property type="term" value="C:spindle pole body"/>
    <property type="evidence" value="ECO:0007669"/>
    <property type="project" value="TreeGrafter"/>
</dbReference>
<dbReference type="GO" id="GO:0015031">
    <property type="term" value="P:protein transport"/>
    <property type="evidence" value="ECO:0007669"/>
    <property type="project" value="UniProtKB-KW"/>
</dbReference>
<keyword evidence="11 13" id="KW-0472">Membrane</keyword>
<dbReference type="GO" id="GO:0070762">
    <property type="term" value="C:nuclear pore transmembrane ring"/>
    <property type="evidence" value="ECO:0007669"/>
    <property type="project" value="TreeGrafter"/>
</dbReference>
<accession>A0AAD6XHA3</accession>
<dbReference type="GO" id="GO:0006999">
    <property type="term" value="P:nuclear pore organization"/>
    <property type="evidence" value="ECO:0007669"/>
    <property type="project" value="TreeGrafter"/>
</dbReference>
<keyword evidence="10" id="KW-0906">Nuclear pore complex</keyword>
<dbReference type="GO" id="GO:0030674">
    <property type="term" value="F:protein-macromolecule adaptor activity"/>
    <property type="evidence" value="ECO:0007669"/>
    <property type="project" value="TreeGrafter"/>
</dbReference>
<comment type="similarity">
    <text evidence="3">Belongs to the NDC1 family.</text>
</comment>
<reference evidence="14" key="1">
    <citation type="submission" date="2023-03" db="EMBL/GenBank/DDBJ databases">
        <title>Massive genome expansion in bonnet fungi (Mycena s.s.) driven by repeated elements and novel gene families across ecological guilds.</title>
        <authorList>
            <consortium name="Lawrence Berkeley National Laboratory"/>
            <person name="Harder C.B."/>
            <person name="Miyauchi S."/>
            <person name="Viragh M."/>
            <person name="Kuo A."/>
            <person name="Thoen E."/>
            <person name="Andreopoulos B."/>
            <person name="Lu D."/>
            <person name="Skrede I."/>
            <person name="Drula E."/>
            <person name="Henrissat B."/>
            <person name="Morin E."/>
            <person name="Kohler A."/>
            <person name="Barry K."/>
            <person name="LaButti K."/>
            <person name="Morin E."/>
            <person name="Salamov A."/>
            <person name="Lipzen A."/>
            <person name="Mereny Z."/>
            <person name="Hegedus B."/>
            <person name="Baldrian P."/>
            <person name="Stursova M."/>
            <person name="Weitz H."/>
            <person name="Taylor A."/>
            <person name="Grigoriev I.V."/>
            <person name="Nagy L.G."/>
            <person name="Martin F."/>
            <person name="Kauserud H."/>
        </authorList>
    </citation>
    <scope>NUCLEOTIDE SEQUENCE</scope>
    <source>
        <strain evidence="14">CBHHK173m</strain>
    </source>
</reference>
<evidence type="ECO:0000256" key="13">
    <source>
        <dbReference type="SAM" id="Phobius"/>
    </source>
</evidence>
<evidence type="ECO:0000256" key="9">
    <source>
        <dbReference type="ARBA" id="ARBA00023010"/>
    </source>
</evidence>
<evidence type="ECO:0000256" key="4">
    <source>
        <dbReference type="ARBA" id="ARBA00022448"/>
    </source>
</evidence>
<evidence type="ECO:0000256" key="10">
    <source>
        <dbReference type="ARBA" id="ARBA00023132"/>
    </source>
</evidence>
<evidence type="ECO:0000256" key="12">
    <source>
        <dbReference type="ARBA" id="ARBA00023242"/>
    </source>
</evidence>
<proteinExistence type="inferred from homology"/>
<evidence type="ECO:0000313" key="15">
    <source>
        <dbReference type="Proteomes" id="UP001222325"/>
    </source>
</evidence>
<evidence type="ECO:0000256" key="6">
    <source>
        <dbReference type="ARBA" id="ARBA00022816"/>
    </source>
</evidence>
<comment type="subcellular location">
    <subcellularLocation>
        <location evidence="1">Nucleus membrane</location>
        <topology evidence="1">Multi-pass membrane protein</topology>
    </subcellularLocation>
    <subcellularLocation>
        <location evidence="2">Nucleus</location>
        <location evidence="2">Nuclear pore complex</location>
    </subcellularLocation>
</comment>
<dbReference type="Pfam" id="PF09531">
    <property type="entry name" value="Ndc1_Nup"/>
    <property type="match status" value="1"/>
</dbReference>
<organism evidence="14 15">
    <name type="scientific">Mycena belliarum</name>
    <dbReference type="NCBI Taxonomy" id="1033014"/>
    <lineage>
        <taxon>Eukaryota</taxon>
        <taxon>Fungi</taxon>
        <taxon>Dikarya</taxon>
        <taxon>Basidiomycota</taxon>
        <taxon>Agaricomycotina</taxon>
        <taxon>Agaricomycetes</taxon>
        <taxon>Agaricomycetidae</taxon>
        <taxon>Agaricales</taxon>
        <taxon>Marasmiineae</taxon>
        <taxon>Mycenaceae</taxon>
        <taxon>Mycena</taxon>
    </lineage>
</organism>
<feature type="transmembrane region" description="Helical" evidence="13">
    <location>
        <begin position="68"/>
        <end position="89"/>
    </location>
</feature>
<evidence type="ECO:0000256" key="7">
    <source>
        <dbReference type="ARBA" id="ARBA00022927"/>
    </source>
</evidence>
<evidence type="ECO:0000313" key="14">
    <source>
        <dbReference type="EMBL" id="KAJ7062455.1"/>
    </source>
</evidence>
<dbReference type="PANTHER" id="PTHR13269:SF6">
    <property type="entry name" value="NUCLEOPORIN NDC1"/>
    <property type="match status" value="1"/>
</dbReference>
<dbReference type="GO" id="GO:0031965">
    <property type="term" value="C:nuclear membrane"/>
    <property type="evidence" value="ECO:0007669"/>
    <property type="project" value="UniProtKB-SubCell"/>
</dbReference>
<evidence type="ECO:0000256" key="8">
    <source>
        <dbReference type="ARBA" id="ARBA00022989"/>
    </source>
</evidence>
<keyword evidence="12" id="KW-0539">Nucleus</keyword>
<evidence type="ECO:0000256" key="3">
    <source>
        <dbReference type="ARBA" id="ARBA00005760"/>
    </source>
</evidence>
<comment type="caution">
    <text evidence="14">The sequence shown here is derived from an EMBL/GenBank/DDBJ whole genome shotgun (WGS) entry which is preliminary data.</text>
</comment>
<keyword evidence="15" id="KW-1185">Reference proteome</keyword>
<keyword evidence="4" id="KW-0813">Transport</keyword>
<keyword evidence="9" id="KW-0811">Translocation</keyword>
<protein>
    <submittedName>
        <fullName evidence="14">Nucleoporin protein Ndc1-Nup-domain-containing protein</fullName>
    </submittedName>
</protein>
<feature type="non-terminal residue" evidence="14">
    <location>
        <position position="493"/>
    </location>
</feature>
<feature type="transmembrane region" description="Helical" evidence="13">
    <location>
        <begin position="109"/>
        <end position="134"/>
    </location>
</feature>
<dbReference type="GO" id="GO:0051028">
    <property type="term" value="P:mRNA transport"/>
    <property type="evidence" value="ECO:0007669"/>
    <property type="project" value="UniProtKB-KW"/>
</dbReference>
<evidence type="ECO:0000256" key="1">
    <source>
        <dbReference type="ARBA" id="ARBA00004232"/>
    </source>
</evidence>
<evidence type="ECO:0000256" key="11">
    <source>
        <dbReference type="ARBA" id="ARBA00023136"/>
    </source>
</evidence>
<keyword evidence="6" id="KW-0509">mRNA transport</keyword>
<keyword evidence="5 13" id="KW-0812">Transmembrane</keyword>
<dbReference type="PANTHER" id="PTHR13269">
    <property type="entry name" value="NUCLEOPORIN NDC1"/>
    <property type="match status" value="1"/>
</dbReference>
<dbReference type="AlphaFoldDB" id="A0AAD6XHA3"/>
<dbReference type="EMBL" id="JARJCN010000222">
    <property type="protein sequence ID" value="KAJ7062455.1"/>
    <property type="molecule type" value="Genomic_DNA"/>
</dbReference>
<keyword evidence="7" id="KW-0653">Protein transport</keyword>
<dbReference type="Proteomes" id="UP001222325">
    <property type="component" value="Unassembled WGS sequence"/>
</dbReference>
<dbReference type="InterPro" id="IPR019049">
    <property type="entry name" value="Nucleoporin_prot_Ndc1/Nup"/>
</dbReference>
<sequence length="493" mass="52943">TRTSAPSPSLLFQKSLAPPLRRRTLNALQAHLISRAEFLALHAILDPTLPVFSARVAHRKHPYTPHPVLVLLALSQVTLAALCVLRASLRDAWVFPFRRPSLAPTSGAVMAPLLLPLAALPMALFALFIVLPVLRRVPIVSLPLRVLRTPHLSVLRSLGRAWALGAQTVALWEAAGAVWAWGVGEFSNPSPPPEVSLYTHLAYAELLALASADADSADARRAREGAFEADAWARLVREVLILLGREYGVLKARGGPVAPSPLPAAAPSTPSAVVVTGVQNIFRTSGKASPGARMSAALASGGAFEEAIPVPSISMPSLPASLEWRAYVPTAVLQAPETVRRAMEVVASPAMPRVWTQKRMGREVVGWVPRREVVVDAIEALTYLTCASLAEDRLGVVQRDIPRVLEALVEFLGAVEGAVESLRADKHGDGQGRAERAEQEHDLAEARAVLGDVGDALKEGLARITRTFGDKLRAFRFAPRVAGRLQGFLDYCA</sequence>
<gene>
    <name evidence="14" type="ORF">B0H15DRAFT_873172</name>
</gene>
<evidence type="ECO:0000256" key="2">
    <source>
        <dbReference type="ARBA" id="ARBA00004567"/>
    </source>
</evidence>